<evidence type="ECO:0000313" key="3">
    <source>
        <dbReference type="Proteomes" id="UP000641954"/>
    </source>
</evidence>
<keyword evidence="3" id="KW-1185">Reference proteome</keyword>
<gene>
    <name evidence="2" type="ORF">H6G72_15755</name>
</gene>
<proteinExistence type="predicted"/>
<dbReference type="EMBL" id="JACJSK010000021">
    <property type="protein sequence ID" value="MBD2545261.1"/>
    <property type="molecule type" value="Genomic_DNA"/>
</dbReference>
<sequence length="325" mass="37144">MSNSAKEGKWPAFADAFREFYTKKNFTSAYELAQISNLENYYLTKMKNNPILNPTDETIEKLAQAFAQKNNTKLADEKKDIREFFQEWKEKKSAKSPSSSEIQAYEAKLIEVETNDLSYFQKNILPEIMAKLENVGQGMIIVKYVKKGSIILGLESSDESYQRIRDSYQRGELSELLGVTVADLQLKPSLTQWFDNIFPPGWQSVQQLLTPQQLRPAYFTESIQRAKRIDLQIDLITHTVNLVISLTRENADNVIVNLKVFPTSESPTLPPNLKLILLTEGEIFKEVTSRSADQYIQYEFEAEPGDEFVVKLALGDAEITEDFVV</sequence>
<protein>
    <submittedName>
        <fullName evidence="2">DUF1822 family protein</fullName>
    </submittedName>
</protein>
<accession>A0ABR8EEK0</accession>
<organism evidence="2 3">
    <name type="scientific">Planktothricoides raciborskii FACHB-1370</name>
    <dbReference type="NCBI Taxonomy" id="2949576"/>
    <lineage>
        <taxon>Bacteria</taxon>
        <taxon>Bacillati</taxon>
        <taxon>Cyanobacteriota</taxon>
        <taxon>Cyanophyceae</taxon>
        <taxon>Oscillatoriophycideae</taxon>
        <taxon>Oscillatoriales</taxon>
        <taxon>Oscillatoriaceae</taxon>
        <taxon>Planktothricoides</taxon>
    </lineage>
</organism>
<dbReference type="Proteomes" id="UP000641954">
    <property type="component" value="Unassembled WGS sequence"/>
</dbReference>
<dbReference type="RefSeq" id="WP_190879062.1">
    <property type="nucleotide sequence ID" value="NZ_JACJSK010000021.1"/>
</dbReference>
<reference evidence="2 3" key="1">
    <citation type="journal article" date="2020" name="ISME J.">
        <title>Comparative genomics reveals insights into cyanobacterial evolution and habitat adaptation.</title>
        <authorList>
            <person name="Chen M.Y."/>
            <person name="Teng W.K."/>
            <person name="Zhao L."/>
            <person name="Hu C.X."/>
            <person name="Zhou Y.K."/>
            <person name="Han B.P."/>
            <person name="Song L.R."/>
            <person name="Shu W.S."/>
        </authorList>
    </citation>
    <scope>NUCLEOTIDE SEQUENCE [LARGE SCALE GENOMIC DNA]</scope>
    <source>
        <strain evidence="2 3">FACHB-1370</strain>
    </source>
</reference>
<comment type="caution">
    <text evidence="2">The sequence shown here is derived from an EMBL/GenBank/DDBJ whole genome shotgun (WGS) entry which is preliminary data.</text>
</comment>
<evidence type="ECO:0000313" key="2">
    <source>
        <dbReference type="EMBL" id="MBD2545261.1"/>
    </source>
</evidence>
<dbReference type="InterPro" id="IPR049341">
    <property type="entry name" value="TRADD-like_N"/>
</dbReference>
<evidence type="ECO:0000259" key="1">
    <source>
        <dbReference type="Pfam" id="PF20694"/>
    </source>
</evidence>
<dbReference type="Pfam" id="PF08852">
    <property type="entry name" value="DUF1822"/>
    <property type="match status" value="1"/>
</dbReference>
<name>A0ABR8EEK0_9CYAN</name>
<dbReference type="Pfam" id="PF20694">
    <property type="entry name" value="TRADD-like_N"/>
    <property type="match status" value="1"/>
</dbReference>
<dbReference type="InterPro" id="IPR014951">
    <property type="entry name" value="DUF1822"/>
</dbReference>
<feature type="domain" description="TRADD-like N-terminal" evidence="1">
    <location>
        <begin position="131"/>
        <end position="185"/>
    </location>
</feature>